<proteinExistence type="predicted"/>
<protein>
    <submittedName>
        <fullName evidence="1">Uncharacterized protein</fullName>
    </submittedName>
</protein>
<gene>
    <name evidence="1" type="ORF">DIZ80_16985</name>
</gene>
<keyword evidence="2" id="KW-1185">Reference proteome</keyword>
<dbReference type="AlphaFoldDB" id="A0A370D6S1"/>
<evidence type="ECO:0000313" key="1">
    <source>
        <dbReference type="EMBL" id="RDH80722.1"/>
    </source>
</evidence>
<sequence length="453" mass="52027">MKKLLKFTGLFILLLLIVAIIPVLLPDEDYSTGAKEWLDSARSPATIAEDKNRFNALVGFYAAKDEDILVTGAKLVKEANTKTTGFMQSSTHAFKHNEYWEKPPLTVTDNLSELYYDFNQDNSIQWLTENTDLYKSLINDNRVLLDRYKKLIQINDFSYTLKPSINSPFISYSGLVTIMKLDNLSIIHDYTSGNVQSAFKRLQNSIIFSKLMMQQSPNLLHKMIAVNFLNTYLNSTSLLLNQKELPDDFTISNLSLNERSLLKAFQGEFTSMSDVLYMDNPAGTYGMSESFTESLLTRTLYSYLKPRKMENRAYKELWLPYLAQQDKTLAKRKDNNISSELLDISWWDMYQDPVGYVLSSIAMPSYFSYIDRIDHVDAKISLISIKYKIINEKIEKDKIHDYLSSLNIVINPGYQGASISWNADKHLLHFIIPDFNQKQDAVELDKSPVVSIN</sequence>
<evidence type="ECO:0000313" key="2">
    <source>
        <dbReference type="Proteomes" id="UP000254266"/>
    </source>
</evidence>
<organism evidence="1 2">
    <name type="scientific">endosymbiont of Galathealinum brachiosum</name>
    <dbReference type="NCBI Taxonomy" id="2200906"/>
    <lineage>
        <taxon>Bacteria</taxon>
        <taxon>Pseudomonadati</taxon>
        <taxon>Pseudomonadota</taxon>
        <taxon>Gammaproteobacteria</taxon>
        <taxon>sulfur-oxidizing symbionts</taxon>
    </lineage>
</organism>
<dbReference type="EMBL" id="QFXC01000014">
    <property type="protein sequence ID" value="RDH80722.1"/>
    <property type="molecule type" value="Genomic_DNA"/>
</dbReference>
<comment type="caution">
    <text evidence="1">The sequence shown here is derived from an EMBL/GenBank/DDBJ whole genome shotgun (WGS) entry which is preliminary data.</text>
</comment>
<name>A0A370D6S1_9GAMM</name>
<reference evidence="1 2" key="1">
    <citation type="journal article" date="2018" name="ISME J.">
        <title>Endosymbiont genomes yield clues of tubeworm success.</title>
        <authorList>
            <person name="Li Y."/>
            <person name="Liles M.R."/>
            <person name="Halanych K.M."/>
        </authorList>
    </citation>
    <scope>NUCLEOTIDE SEQUENCE [LARGE SCALE GENOMIC DNA]</scope>
    <source>
        <strain evidence="1">A1464</strain>
    </source>
</reference>
<dbReference type="Proteomes" id="UP000254266">
    <property type="component" value="Unassembled WGS sequence"/>
</dbReference>
<accession>A0A370D6S1</accession>